<dbReference type="Pfam" id="PF00300">
    <property type="entry name" value="His_Phos_1"/>
    <property type="match status" value="1"/>
</dbReference>
<dbReference type="PANTHER" id="PTHR46517">
    <property type="entry name" value="FRUCTOSE-2,6-BISPHOSPHATASE TIGAR"/>
    <property type="match status" value="1"/>
</dbReference>
<dbReference type="CDD" id="cd07067">
    <property type="entry name" value="HP_PGM_like"/>
    <property type="match status" value="1"/>
</dbReference>
<dbReference type="SUPFAM" id="SSF53254">
    <property type="entry name" value="Phosphoglycerate mutase-like"/>
    <property type="match status" value="1"/>
</dbReference>
<keyword evidence="1 2" id="KW-0378">Hydrolase</keyword>
<comment type="caution">
    <text evidence="2">The sequence shown here is derived from an EMBL/GenBank/DDBJ whole genome shotgun (WGS) entry which is preliminary data.</text>
</comment>
<dbReference type="Gene3D" id="3.40.50.1240">
    <property type="entry name" value="Phosphoglycerate mutase-like"/>
    <property type="match status" value="1"/>
</dbReference>
<proteinExistence type="predicted"/>
<sequence length="211" mass="24054">MSDSVAKKIYIIRHGETDYNKAGVVQGRGINADLNETGKAQGIAFYEMYKDVPFDKLYTSTLKRTHQTTQKFIDAGLPWEQLSGLDEMAWGKQEGKIISTEVRAEFKHLIDAWNNGEYDEKPDGGESPNEVCARQKEAMDYIVSKSNEQTILICMHGRAMRLLLSQLTGRPLSDMDHFPHQNTSLYILEYADGKFEIDTFNSLEHLENLKK</sequence>
<accession>A0ABW4IIX1</accession>
<dbReference type="PIRSF" id="PIRSF000709">
    <property type="entry name" value="6PFK_2-Ptase"/>
    <property type="match status" value="1"/>
</dbReference>
<organism evidence="2 3">
    <name type="scientific">Pseudopedobacter beijingensis</name>
    <dbReference type="NCBI Taxonomy" id="1207056"/>
    <lineage>
        <taxon>Bacteria</taxon>
        <taxon>Pseudomonadati</taxon>
        <taxon>Bacteroidota</taxon>
        <taxon>Sphingobacteriia</taxon>
        <taxon>Sphingobacteriales</taxon>
        <taxon>Sphingobacteriaceae</taxon>
        <taxon>Pseudopedobacter</taxon>
    </lineage>
</organism>
<dbReference type="SMART" id="SM00855">
    <property type="entry name" value="PGAM"/>
    <property type="match status" value="1"/>
</dbReference>
<dbReference type="EC" id="3.1.3.-" evidence="2"/>
<dbReference type="PROSITE" id="PS00175">
    <property type="entry name" value="PG_MUTASE"/>
    <property type="match status" value="1"/>
</dbReference>
<reference evidence="3" key="1">
    <citation type="journal article" date="2019" name="Int. J. Syst. Evol. Microbiol.">
        <title>The Global Catalogue of Microorganisms (GCM) 10K type strain sequencing project: providing services to taxonomists for standard genome sequencing and annotation.</title>
        <authorList>
            <consortium name="The Broad Institute Genomics Platform"/>
            <consortium name="The Broad Institute Genome Sequencing Center for Infectious Disease"/>
            <person name="Wu L."/>
            <person name="Ma J."/>
        </authorList>
    </citation>
    <scope>NUCLEOTIDE SEQUENCE [LARGE SCALE GENOMIC DNA]</scope>
    <source>
        <strain evidence="3">CCUG 53762</strain>
    </source>
</reference>
<protein>
    <submittedName>
        <fullName evidence="2">Histidine phosphatase family protein</fullName>
        <ecNumber evidence="2">3.1.3.-</ecNumber>
    </submittedName>
</protein>
<dbReference type="PANTHER" id="PTHR46517:SF1">
    <property type="entry name" value="FRUCTOSE-2,6-BISPHOSPHATASE TIGAR"/>
    <property type="match status" value="1"/>
</dbReference>
<dbReference type="RefSeq" id="WP_379664236.1">
    <property type="nucleotide sequence ID" value="NZ_JBHUDG010000051.1"/>
</dbReference>
<dbReference type="InterPro" id="IPR001345">
    <property type="entry name" value="PG/BPGM_mutase_AS"/>
</dbReference>
<evidence type="ECO:0000313" key="3">
    <source>
        <dbReference type="Proteomes" id="UP001597118"/>
    </source>
</evidence>
<evidence type="ECO:0000256" key="1">
    <source>
        <dbReference type="ARBA" id="ARBA00022801"/>
    </source>
</evidence>
<name>A0ABW4IIX1_9SPHI</name>
<dbReference type="EMBL" id="JBHUDG010000051">
    <property type="protein sequence ID" value="MFD1631914.1"/>
    <property type="molecule type" value="Genomic_DNA"/>
</dbReference>
<dbReference type="GO" id="GO:0016787">
    <property type="term" value="F:hydrolase activity"/>
    <property type="evidence" value="ECO:0007669"/>
    <property type="project" value="UniProtKB-KW"/>
</dbReference>
<dbReference type="InterPro" id="IPR013078">
    <property type="entry name" value="His_Pase_superF_clade-1"/>
</dbReference>
<gene>
    <name evidence="2" type="ORF">ACFSAH_18730</name>
</gene>
<keyword evidence="3" id="KW-1185">Reference proteome</keyword>
<dbReference type="Proteomes" id="UP001597118">
    <property type="component" value="Unassembled WGS sequence"/>
</dbReference>
<dbReference type="InterPro" id="IPR051695">
    <property type="entry name" value="Phosphoglycerate_Mutase"/>
</dbReference>
<evidence type="ECO:0000313" key="2">
    <source>
        <dbReference type="EMBL" id="MFD1631914.1"/>
    </source>
</evidence>
<dbReference type="InterPro" id="IPR029033">
    <property type="entry name" value="His_PPase_superfam"/>
</dbReference>